<organism evidence="1 2">
    <name type="scientific">Chlamydomonas eustigma</name>
    <dbReference type="NCBI Taxonomy" id="1157962"/>
    <lineage>
        <taxon>Eukaryota</taxon>
        <taxon>Viridiplantae</taxon>
        <taxon>Chlorophyta</taxon>
        <taxon>core chlorophytes</taxon>
        <taxon>Chlorophyceae</taxon>
        <taxon>CS clade</taxon>
        <taxon>Chlamydomonadales</taxon>
        <taxon>Chlamydomonadaceae</taxon>
        <taxon>Chlamydomonas</taxon>
    </lineage>
</organism>
<comment type="caution">
    <text evidence="1">The sequence shown here is derived from an EMBL/GenBank/DDBJ whole genome shotgun (WGS) entry which is preliminary data.</text>
</comment>
<gene>
    <name evidence="1" type="ORF">CEUSTIGMA_g2189.t1</name>
</gene>
<sequence length="228" mass="24627">MIVTYHMSYWMLKHFTQVLKDNLVVAAAGQGINLLTRAWCCFELAVRMRGLGFASPPQLVATRSAEDTTSSSHTDYPSSFGSLPILTPPVPVAGRRAGIISLPISTQVVTTIGMAAEALTGGTVLVSKTDTVAVTDTVEPFTMVDPAEQLAKLLASRPPPPSGEKRSFLSIMEATVPQDLVQIRAEVLRVFRTSECFDDMLLAVVEADEVAWLASQLPIISQEGRPQI</sequence>
<evidence type="ECO:0000313" key="2">
    <source>
        <dbReference type="Proteomes" id="UP000232323"/>
    </source>
</evidence>
<accession>A0A250WVU1</accession>
<protein>
    <submittedName>
        <fullName evidence="1">Uncharacterized protein</fullName>
    </submittedName>
</protein>
<dbReference type="Proteomes" id="UP000232323">
    <property type="component" value="Unassembled WGS sequence"/>
</dbReference>
<name>A0A250WVU1_9CHLO</name>
<dbReference type="EMBL" id="BEGY01000009">
    <property type="protein sequence ID" value="GAX74742.1"/>
    <property type="molecule type" value="Genomic_DNA"/>
</dbReference>
<reference evidence="1 2" key="1">
    <citation type="submission" date="2017-08" db="EMBL/GenBank/DDBJ databases">
        <title>Acidophilic green algal genome provides insights into adaptation to an acidic environment.</title>
        <authorList>
            <person name="Hirooka S."/>
            <person name="Hirose Y."/>
            <person name="Kanesaki Y."/>
            <person name="Higuchi S."/>
            <person name="Fujiwara T."/>
            <person name="Onuma R."/>
            <person name="Era A."/>
            <person name="Ohbayashi R."/>
            <person name="Uzuka A."/>
            <person name="Nozaki H."/>
            <person name="Yoshikawa H."/>
            <person name="Miyagishima S.Y."/>
        </authorList>
    </citation>
    <scope>NUCLEOTIDE SEQUENCE [LARGE SCALE GENOMIC DNA]</scope>
    <source>
        <strain evidence="1 2">NIES-2499</strain>
    </source>
</reference>
<dbReference type="AlphaFoldDB" id="A0A250WVU1"/>
<proteinExistence type="predicted"/>
<keyword evidence="2" id="KW-1185">Reference proteome</keyword>
<evidence type="ECO:0000313" key="1">
    <source>
        <dbReference type="EMBL" id="GAX74742.1"/>
    </source>
</evidence>